<evidence type="ECO:0000256" key="7">
    <source>
        <dbReference type="ARBA" id="ARBA00022857"/>
    </source>
</evidence>
<dbReference type="PROSITE" id="PS50902">
    <property type="entry name" value="FLAVODOXIN_LIKE"/>
    <property type="match status" value="1"/>
</dbReference>
<feature type="binding site" evidence="9">
    <location>
        <position position="143"/>
    </location>
    <ligand>
        <name>FMN</name>
        <dbReference type="ChEBI" id="CHEBI:58210"/>
    </ligand>
</feature>
<dbReference type="FunCoup" id="A0A165ZBR5">
    <property type="interactions" value="561"/>
</dbReference>
<comment type="similarity">
    <text evidence="9">In the C-terminal section; belongs to the flavoprotein pyridine nucleotide cytochrome reductase family.</text>
</comment>
<dbReference type="PRINTS" id="PR00371">
    <property type="entry name" value="FPNCR"/>
</dbReference>
<feature type="domain" description="Flavodoxin-like" evidence="10">
    <location>
        <begin position="17"/>
        <end position="161"/>
    </location>
</feature>
<dbReference type="PROSITE" id="PS51384">
    <property type="entry name" value="FAD_FR"/>
    <property type="match status" value="1"/>
</dbReference>
<evidence type="ECO:0000259" key="10">
    <source>
        <dbReference type="PROSITE" id="PS50902"/>
    </source>
</evidence>
<evidence type="ECO:0000256" key="3">
    <source>
        <dbReference type="ARBA" id="ARBA00022490"/>
    </source>
</evidence>
<feature type="binding site" evidence="9">
    <location>
        <begin position="388"/>
        <end position="391"/>
    </location>
    <ligand>
        <name>FAD</name>
        <dbReference type="ChEBI" id="CHEBI:57692"/>
    </ligand>
</feature>
<reference evidence="12 13" key="1">
    <citation type="journal article" date="2016" name="Mol. Biol. Evol.">
        <title>Comparative Genomics of Early-Diverging Mushroom-Forming Fungi Provides Insights into the Origins of Lignocellulose Decay Capabilities.</title>
        <authorList>
            <person name="Nagy L.G."/>
            <person name="Riley R."/>
            <person name="Tritt A."/>
            <person name="Adam C."/>
            <person name="Daum C."/>
            <person name="Floudas D."/>
            <person name="Sun H."/>
            <person name="Yadav J.S."/>
            <person name="Pangilinan J."/>
            <person name="Larsson K.H."/>
            <person name="Matsuura K."/>
            <person name="Barry K."/>
            <person name="Labutti K."/>
            <person name="Kuo R."/>
            <person name="Ohm R.A."/>
            <person name="Bhattacharya S.S."/>
            <person name="Shirouzu T."/>
            <person name="Yoshinaga Y."/>
            <person name="Martin F.M."/>
            <person name="Grigoriev I.V."/>
            <person name="Hibbett D.S."/>
        </authorList>
    </citation>
    <scope>NUCLEOTIDE SEQUENCE [LARGE SCALE GENOMIC DNA]</scope>
    <source>
        <strain evidence="12 13">HHB12029</strain>
    </source>
</reference>
<feature type="binding site" evidence="9">
    <location>
        <begin position="108"/>
        <end position="117"/>
    </location>
    <ligand>
        <name>FMN</name>
        <dbReference type="ChEBI" id="CHEBI:58210"/>
    </ligand>
</feature>
<proteinExistence type="inferred from homology"/>
<dbReference type="InterPro" id="IPR039261">
    <property type="entry name" value="FNR_nucleotide-bd"/>
</dbReference>
<dbReference type="Pfam" id="PF00667">
    <property type="entry name" value="FAD_binding_1"/>
    <property type="match status" value="1"/>
</dbReference>
<comment type="catalytic activity">
    <reaction evidence="9">
        <text>2 oxidized [2Fe-2S]-[protein] + NADPH = 2 reduced [2Fe-2S]-[protein] + NADP(+) + H(+)</text>
        <dbReference type="Rhea" id="RHEA:67716"/>
        <dbReference type="Rhea" id="RHEA-COMP:17327"/>
        <dbReference type="Rhea" id="RHEA-COMP:17328"/>
        <dbReference type="ChEBI" id="CHEBI:15378"/>
        <dbReference type="ChEBI" id="CHEBI:33737"/>
        <dbReference type="ChEBI" id="CHEBI:33738"/>
        <dbReference type="ChEBI" id="CHEBI:57783"/>
        <dbReference type="ChEBI" id="CHEBI:58349"/>
    </reaction>
</comment>
<evidence type="ECO:0000313" key="12">
    <source>
        <dbReference type="EMBL" id="KZV81279.1"/>
    </source>
</evidence>
<dbReference type="Pfam" id="PF00175">
    <property type="entry name" value="NAD_binding_1"/>
    <property type="match status" value="1"/>
</dbReference>
<dbReference type="InterPro" id="IPR001433">
    <property type="entry name" value="OxRdtase_FAD/NAD-bd"/>
</dbReference>
<dbReference type="PANTHER" id="PTHR19384:SF10">
    <property type="entry name" value="NADPH-DEPENDENT DIFLAVIN OXIDOREDUCTASE 1"/>
    <property type="match status" value="1"/>
</dbReference>
<keyword evidence="8 9" id="KW-0560">Oxidoreductase</keyword>
<feature type="binding site" evidence="9">
    <location>
        <begin position="533"/>
        <end position="537"/>
    </location>
    <ligand>
        <name>NADP(+)</name>
        <dbReference type="ChEBI" id="CHEBI:58349"/>
    </ligand>
</feature>
<comment type="caution">
    <text evidence="9">Lacks conserved residue(s) required for the propagation of feature annotation.</text>
</comment>
<dbReference type="InterPro" id="IPR008254">
    <property type="entry name" value="Flavodoxin/NO_synth"/>
</dbReference>
<evidence type="ECO:0000256" key="4">
    <source>
        <dbReference type="ARBA" id="ARBA00022630"/>
    </source>
</evidence>
<organism evidence="12 13">
    <name type="scientific">Exidia glandulosa HHB12029</name>
    <dbReference type="NCBI Taxonomy" id="1314781"/>
    <lineage>
        <taxon>Eukaryota</taxon>
        <taxon>Fungi</taxon>
        <taxon>Dikarya</taxon>
        <taxon>Basidiomycota</taxon>
        <taxon>Agaricomycotina</taxon>
        <taxon>Agaricomycetes</taxon>
        <taxon>Auriculariales</taxon>
        <taxon>Exidiaceae</taxon>
        <taxon>Exidia</taxon>
    </lineage>
</organism>
<feature type="binding site" evidence="9">
    <location>
        <position position="463"/>
    </location>
    <ligand>
        <name>NADP(+)</name>
        <dbReference type="ChEBI" id="CHEBI:58349"/>
    </ligand>
</feature>
<evidence type="ECO:0000256" key="6">
    <source>
        <dbReference type="ARBA" id="ARBA00022827"/>
    </source>
</evidence>
<evidence type="ECO:0000256" key="1">
    <source>
        <dbReference type="ARBA" id="ARBA00001917"/>
    </source>
</evidence>
<dbReference type="InterPro" id="IPR023173">
    <property type="entry name" value="NADPH_Cyt_P450_Rdtase_alpha"/>
</dbReference>
<evidence type="ECO:0000256" key="9">
    <source>
        <dbReference type="HAMAP-Rule" id="MF_03178"/>
    </source>
</evidence>
<dbReference type="Gene3D" id="3.40.50.80">
    <property type="entry name" value="Nucleotide-binding domain of ferredoxin-NADP reductase (FNR) module"/>
    <property type="match status" value="1"/>
</dbReference>
<feature type="binding site" evidence="9">
    <location>
        <begin position="23"/>
        <end position="28"/>
    </location>
    <ligand>
        <name>FMN</name>
        <dbReference type="ChEBI" id="CHEBI:58210"/>
    </ligand>
</feature>
<dbReference type="AlphaFoldDB" id="A0A165ZBR5"/>
<dbReference type="GO" id="GO:0050661">
    <property type="term" value="F:NADP binding"/>
    <property type="evidence" value="ECO:0007669"/>
    <property type="project" value="UniProtKB-UniRule"/>
</dbReference>
<evidence type="ECO:0000256" key="2">
    <source>
        <dbReference type="ARBA" id="ARBA00001974"/>
    </source>
</evidence>
<dbReference type="InParanoid" id="A0A165ZBR5"/>
<comment type="function">
    <text evidence="9">NADPH-dependent reductase which is a central component of the cytosolic iron-sulfur (Fe-S) protein assembly (CIA) machinery. Transfers electrons from NADPH via its FAD and FMN prosthetic groups to the [2Fe-2S] cluster of DRE2, another key component of the CIA machinery. In turn, this reduced cluster provides electrons for assembly of cytosolic iron-sulfur cluster proteins. Positively controls H(2)O(2)-induced cell death.</text>
</comment>
<dbReference type="Gene3D" id="1.20.990.10">
    <property type="entry name" value="NADPH-cytochrome p450 Reductase, Chain A, domain 3"/>
    <property type="match status" value="1"/>
</dbReference>
<dbReference type="GO" id="GO:0016651">
    <property type="term" value="F:oxidoreductase activity, acting on NAD(P)H"/>
    <property type="evidence" value="ECO:0007669"/>
    <property type="project" value="UniProtKB-UniRule"/>
</dbReference>
<comment type="cofactor">
    <cofactor evidence="2 9">
        <name>FAD</name>
        <dbReference type="ChEBI" id="CHEBI:57692"/>
    </cofactor>
</comment>
<keyword evidence="9" id="KW-0496">Mitochondrion</keyword>
<feature type="binding site" evidence="9">
    <location>
        <position position="358"/>
    </location>
    <ligand>
        <name>FAD</name>
        <dbReference type="ChEBI" id="CHEBI:57692"/>
    </ligand>
</feature>
<dbReference type="SUPFAM" id="SSF63380">
    <property type="entry name" value="Riboflavin synthase domain-like"/>
    <property type="match status" value="1"/>
</dbReference>
<comment type="similarity">
    <text evidence="9">Belongs to the NADPH-dependent diflavin oxidoreductase NDOR1 family.</text>
</comment>
<accession>A0A165ZBR5</accession>
<keyword evidence="6 9" id="KW-0274">FAD</keyword>
<protein>
    <recommendedName>
        <fullName evidence="9">NADPH-dependent diflavin oxidoreductase 1</fullName>
        <ecNumber evidence="9">1.18.1.-</ecNumber>
    </recommendedName>
    <alternativeName>
        <fullName evidence="9">NADPH-dependent FMN and FAD-containing oxidoreductase</fullName>
    </alternativeName>
</protein>
<keyword evidence="5 9" id="KW-0288">FMN</keyword>
<dbReference type="Pfam" id="PF00258">
    <property type="entry name" value="Flavodoxin_1"/>
    <property type="match status" value="1"/>
</dbReference>
<feature type="binding site" evidence="9">
    <location>
        <position position="609"/>
    </location>
    <ligand>
        <name>FAD</name>
        <dbReference type="ChEBI" id="CHEBI:57692"/>
    </ligand>
</feature>
<dbReference type="HAMAP" id="MF_03178">
    <property type="entry name" value="NDOR1"/>
    <property type="match status" value="1"/>
</dbReference>
<dbReference type="GO" id="GO:0016226">
    <property type="term" value="P:iron-sulfur cluster assembly"/>
    <property type="evidence" value="ECO:0007669"/>
    <property type="project" value="UniProtKB-UniRule"/>
</dbReference>
<dbReference type="InterPro" id="IPR028879">
    <property type="entry name" value="NDOR1"/>
</dbReference>
<dbReference type="FunFam" id="3.40.50.360:FF:000015">
    <property type="entry name" value="NADPH-dependent diflavin oxidoreductase 1"/>
    <property type="match status" value="1"/>
</dbReference>
<comment type="subunit">
    <text evidence="9">Interacts with DRE2; as part of the cytosolic iron-sulfur (Fe-S) protein assembly (CIA) machinery.</text>
</comment>
<dbReference type="Proteomes" id="UP000077266">
    <property type="component" value="Unassembled WGS sequence"/>
</dbReference>
<dbReference type="GO" id="GO:0005634">
    <property type="term" value="C:nucleus"/>
    <property type="evidence" value="ECO:0007669"/>
    <property type="project" value="UniProtKB-ARBA"/>
</dbReference>
<dbReference type="OrthoDB" id="1856718at2759"/>
<comment type="similarity">
    <text evidence="9">In the N-terminal section; belongs to the flavodoxin family.</text>
</comment>
<dbReference type="GO" id="GO:0010181">
    <property type="term" value="F:FMN binding"/>
    <property type="evidence" value="ECO:0007669"/>
    <property type="project" value="UniProtKB-UniRule"/>
</dbReference>
<keyword evidence="13" id="KW-1185">Reference proteome</keyword>
<sequence length="610" mass="68880">MTEHLEHAASDGEERVLLVLYATETGNSLDVAERVAREARRRHFHTRVTSMDDYPLAELINEHLVIFVLSTTGAGQEPRPMAPLWNMLLRSDLPNDLFDHLDYAVFGLGDSSYEKFNWAAKKLVRRLESLGARHIIQRGEGDEQHRLGIDGALDPWMQDLFSTLLAMYPIPDGLTILPSHLLPPARVHLEPVTNKYRVDSTLASAVPLPHHHFGVLAENKRLTAEDWTQDVRHLSIKFEDDISYAPGDVTLLYPQALAEDVETLLTRLGWHDTADAPIHIRQLSSDQGLPAHFPAEGENKTTLREVLTKYVDIAAVPRRSFFEWIRHFTSDEQHKEKLEEFCTPEGQEDLYDYVHRVRRTILEVLLEFKSVDIPQEYVFDVFPPMRPRMFSIASSLKMHPKEVQLCIAIVQYRTRLKTPRRGVCTSYLARLPVGTRLQVGFQKGTMRAPDDASRPVLCVGPGTGVAPMRALVEERIATGSNRNTLYFGCRSARADQHYADEWAAHEARQALTYRPAFSRDAPSASGLPSSRDRVYVQDVLRHDAQSVWEIIGPRGNGVVYIAGSAGAMPRAVRAALVHSARVGGGLSEDEAQAFLLRLERENRLFEEGWN</sequence>
<dbReference type="EMBL" id="KV426403">
    <property type="protein sequence ID" value="KZV81279.1"/>
    <property type="molecule type" value="Genomic_DNA"/>
</dbReference>
<keyword evidence="7 9" id="KW-0521">NADP</keyword>
<dbReference type="PANTHER" id="PTHR19384">
    <property type="entry name" value="NITRIC OXIDE SYNTHASE-RELATED"/>
    <property type="match status" value="1"/>
</dbReference>
<dbReference type="STRING" id="1314781.A0A165ZBR5"/>
<dbReference type="InterPro" id="IPR001709">
    <property type="entry name" value="Flavoprot_Pyr_Nucl_cyt_Rdtase"/>
</dbReference>
<evidence type="ECO:0000313" key="13">
    <source>
        <dbReference type="Proteomes" id="UP000077266"/>
    </source>
</evidence>
<evidence type="ECO:0000256" key="5">
    <source>
        <dbReference type="ARBA" id="ARBA00022643"/>
    </source>
</evidence>
<keyword evidence="4 9" id="KW-0285">Flavoprotein</keyword>
<dbReference type="InterPro" id="IPR017938">
    <property type="entry name" value="Riboflavin_synthase-like_b-brl"/>
</dbReference>
<keyword evidence="3 9" id="KW-0963">Cytoplasm</keyword>
<comment type="cofactor">
    <cofactor evidence="1 9">
        <name>FMN</name>
        <dbReference type="ChEBI" id="CHEBI:58210"/>
    </cofactor>
</comment>
<feature type="binding site" evidence="9">
    <location>
        <begin position="518"/>
        <end position="519"/>
    </location>
    <ligand>
        <name>NADP(+)</name>
        <dbReference type="ChEBI" id="CHEBI:58349"/>
    </ligand>
</feature>
<dbReference type="SUPFAM" id="SSF52218">
    <property type="entry name" value="Flavoproteins"/>
    <property type="match status" value="1"/>
</dbReference>
<dbReference type="GO" id="GO:0050660">
    <property type="term" value="F:flavin adenine dinucleotide binding"/>
    <property type="evidence" value="ECO:0007669"/>
    <property type="project" value="UniProtKB-UniRule"/>
</dbReference>
<evidence type="ECO:0000256" key="8">
    <source>
        <dbReference type="ARBA" id="ARBA00023002"/>
    </source>
</evidence>
<evidence type="ECO:0000259" key="11">
    <source>
        <dbReference type="PROSITE" id="PS51384"/>
    </source>
</evidence>
<name>A0A165ZBR5_EXIGL</name>
<dbReference type="FunFam" id="1.20.990.10:FF:000013">
    <property type="entry name" value="NADPH-dependent diflavin oxidoreductase 1"/>
    <property type="match status" value="1"/>
</dbReference>
<feature type="binding site" evidence="9">
    <location>
        <begin position="422"/>
        <end position="425"/>
    </location>
    <ligand>
        <name>FAD</name>
        <dbReference type="ChEBI" id="CHEBI:57692"/>
    </ligand>
</feature>
<dbReference type="InterPro" id="IPR003097">
    <property type="entry name" value="CysJ-like_FAD-binding"/>
</dbReference>
<dbReference type="Gene3D" id="2.40.30.10">
    <property type="entry name" value="Translation factors"/>
    <property type="match status" value="1"/>
</dbReference>
<dbReference type="GO" id="GO:0005739">
    <property type="term" value="C:mitochondrion"/>
    <property type="evidence" value="ECO:0007669"/>
    <property type="project" value="UniProtKB-SubCell"/>
</dbReference>
<feature type="binding site" evidence="9">
    <location>
        <begin position="70"/>
        <end position="73"/>
    </location>
    <ligand>
        <name>FMN</name>
        <dbReference type="ChEBI" id="CHEBI:58210"/>
    </ligand>
</feature>
<dbReference type="InterPro" id="IPR029039">
    <property type="entry name" value="Flavoprotein-like_sf"/>
</dbReference>
<gene>
    <name evidence="9" type="primary">TAH18</name>
    <name evidence="12" type="ORF">EXIGLDRAFT_731517</name>
</gene>
<dbReference type="EC" id="1.18.1.-" evidence="9"/>
<dbReference type="InterPro" id="IPR001094">
    <property type="entry name" value="Flavdoxin-like"/>
</dbReference>
<dbReference type="InterPro" id="IPR017927">
    <property type="entry name" value="FAD-bd_FR_type"/>
</dbReference>
<dbReference type="SUPFAM" id="SSF52343">
    <property type="entry name" value="Ferredoxin reductase-like, C-terminal NADP-linked domain"/>
    <property type="match status" value="1"/>
</dbReference>
<comment type="subcellular location">
    <subcellularLocation>
        <location evidence="9">Cytoplasm</location>
    </subcellularLocation>
    <subcellularLocation>
        <location evidence="9">Mitochondrion</location>
    </subcellularLocation>
    <text evidence="9">Relocalizes to mitochondria after H(2)O(2) exposure.</text>
</comment>
<dbReference type="GO" id="GO:0005829">
    <property type="term" value="C:cytosol"/>
    <property type="evidence" value="ECO:0007669"/>
    <property type="project" value="TreeGrafter"/>
</dbReference>
<dbReference type="Gene3D" id="3.40.50.360">
    <property type="match status" value="1"/>
</dbReference>
<dbReference type="GO" id="GO:0160246">
    <property type="term" value="F:NADPH-iron-sulfur [2Fe-2S] protein oxidoreductase activity"/>
    <property type="evidence" value="ECO:0007669"/>
    <property type="project" value="InterPro"/>
</dbReference>
<dbReference type="PRINTS" id="PR00369">
    <property type="entry name" value="FLAVODOXIN"/>
</dbReference>
<feature type="domain" description="FAD-binding FR-type" evidence="11">
    <location>
        <begin position="209"/>
        <end position="449"/>
    </location>
</feature>